<evidence type="ECO:0000256" key="2">
    <source>
        <dbReference type="ARBA" id="ARBA00023004"/>
    </source>
</evidence>
<evidence type="ECO:0000313" key="5">
    <source>
        <dbReference type="EMBL" id="CAG9279135.1"/>
    </source>
</evidence>
<evidence type="ECO:0000256" key="1">
    <source>
        <dbReference type="ARBA" id="ARBA00022723"/>
    </source>
</evidence>
<dbReference type="PROSITE" id="PS51354">
    <property type="entry name" value="GLUTAREDOXIN_2"/>
    <property type="match status" value="2"/>
</dbReference>
<evidence type="ECO:0000259" key="4">
    <source>
        <dbReference type="PROSITE" id="PS51352"/>
    </source>
</evidence>
<dbReference type="GO" id="GO:0005634">
    <property type="term" value="C:nucleus"/>
    <property type="evidence" value="ECO:0007669"/>
    <property type="project" value="TreeGrafter"/>
</dbReference>
<dbReference type="InterPro" id="IPR013766">
    <property type="entry name" value="Thioredoxin_domain"/>
</dbReference>
<keyword evidence="2" id="KW-0408">Iron</keyword>
<proteinExistence type="predicted"/>
<gene>
    <name evidence="5" type="ORF">PTTT1_LOCUS9128</name>
</gene>
<keyword evidence="3" id="KW-0411">Iron-sulfur</keyword>
<reference evidence="5" key="1">
    <citation type="submission" date="2022-02" db="EMBL/GenBank/DDBJ databases">
        <authorList>
            <person name="Giguere J D."/>
        </authorList>
    </citation>
    <scope>NUCLEOTIDE SEQUENCE</scope>
    <source>
        <strain evidence="5">CCAP 1055/1</strain>
    </source>
</reference>
<feature type="domain" description="Thioredoxin" evidence="4">
    <location>
        <begin position="1"/>
        <end position="106"/>
    </location>
</feature>
<dbReference type="EMBL" id="OU594952">
    <property type="protein sequence ID" value="CAG9279135.1"/>
    <property type="molecule type" value="Genomic_DNA"/>
</dbReference>
<accession>A0A8J9S1N0</accession>
<keyword evidence="1" id="KW-0479">Metal-binding</keyword>
<dbReference type="InterPro" id="IPR004480">
    <property type="entry name" value="Monothiol_GRX-rel"/>
</dbReference>
<organism evidence="5">
    <name type="scientific">Phaeodactylum tricornutum</name>
    <name type="common">Diatom</name>
    <dbReference type="NCBI Taxonomy" id="2850"/>
    <lineage>
        <taxon>Eukaryota</taxon>
        <taxon>Sar</taxon>
        <taxon>Stramenopiles</taxon>
        <taxon>Ochrophyta</taxon>
        <taxon>Bacillariophyta</taxon>
        <taxon>Bacillariophyceae</taxon>
        <taxon>Bacillariophycidae</taxon>
        <taxon>Naviculales</taxon>
        <taxon>Phaeodactylaceae</taxon>
        <taxon>Phaeodactylum</taxon>
    </lineage>
</organism>
<dbReference type="Pfam" id="PF00085">
    <property type="entry name" value="Thioredoxin"/>
    <property type="match status" value="1"/>
</dbReference>
<dbReference type="InterPro" id="IPR002109">
    <property type="entry name" value="Glutaredoxin"/>
</dbReference>
<dbReference type="NCBIfam" id="TIGR00365">
    <property type="entry name" value="Grx4 family monothiol glutaredoxin"/>
    <property type="match status" value="1"/>
</dbReference>
<dbReference type="GO" id="GO:0051536">
    <property type="term" value="F:iron-sulfur cluster binding"/>
    <property type="evidence" value="ECO:0007669"/>
    <property type="project" value="UniProtKB-KW"/>
</dbReference>
<dbReference type="PANTHER" id="PTHR10293:SF73">
    <property type="entry name" value="GLUTAREDOXIN-3"/>
    <property type="match status" value="1"/>
</dbReference>
<dbReference type="Gene3D" id="3.40.30.10">
    <property type="entry name" value="Glutaredoxin"/>
    <property type="match status" value="3"/>
</dbReference>
<dbReference type="PROSITE" id="PS51352">
    <property type="entry name" value="THIOREDOXIN_2"/>
    <property type="match status" value="1"/>
</dbReference>
<dbReference type="SUPFAM" id="SSF52833">
    <property type="entry name" value="Thioredoxin-like"/>
    <property type="match status" value="3"/>
</dbReference>
<name>A0A8J9S1N0_PHATR</name>
<dbReference type="CDD" id="cd03028">
    <property type="entry name" value="GRX_PICOT_like"/>
    <property type="match status" value="2"/>
</dbReference>
<dbReference type="Pfam" id="PF00462">
    <property type="entry name" value="Glutaredoxin"/>
    <property type="match status" value="2"/>
</dbReference>
<protein>
    <recommendedName>
        <fullName evidence="4">Thioredoxin domain-containing protein</fullName>
    </recommendedName>
</protein>
<dbReference type="GO" id="GO:0046872">
    <property type="term" value="F:metal ion binding"/>
    <property type="evidence" value="ECO:0007669"/>
    <property type="project" value="UniProtKB-KW"/>
</dbReference>
<dbReference type="InterPro" id="IPR036249">
    <property type="entry name" value="Thioredoxin-like_sf"/>
</dbReference>
<dbReference type="Proteomes" id="UP000836788">
    <property type="component" value="Chromosome 11"/>
</dbReference>
<evidence type="ECO:0000256" key="3">
    <source>
        <dbReference type="ARBA" id="ARBA00023014"/>
    </source>
</evidence>
<dbReference type="PANTHER" id="PTHR10293">
    <property type="entry name" value="GLUTAREDOXIN FAMILY MEMBER"/>
    <property type="match status" value="1"/>
</dbReference>
<dbReference type="InterPro" id="IPR033658">
    <property type="entry name" value="GRX_PICOT-like"/>
</dbReference>
<dbReference type="GO" id="GO:0006879">
    <property type="term" value="P:intracellular iron ion homeostasis"/>
    <property type="evidence" value="ECO:0007669"/>
    <property type="project" value="TreeGrafter"/>
</dbReference>
<dbReference type="AlphaFoldDB" id="A0A8J9S1N0"/>
<dbReference type="GO" id="GO:0005829">
    <property type="term" value="C:cytosol"/>
    <property type="evidence" value="ECO:0007669"/>
    <property type="project" value="TreeGrafter"/>
</dbReference>
<dbReference type="FunFam" id="3.40.30.10:FF:000012">
    <property type="entry name" value="Monothiol glutaredoxin"/>
    <property type="match status" value="2"/>
</dbReference>
<sequence>MGEVIDFTEAPPVGGKTVLLFWAPWHEASAAGGPMDQVLRALASSTSETVRFGRIQAEKLPDVSDRYGVSVVPTFILLNEAGVVVERIDGGDDVSQVTQAVQRLVAASPSQGGGTGGDLVSLSPTEMLTQRLERLIRSSEVMLFMKGVPTAPRCGFSRQVVDMLQEENIPFGSFDILSDENVRQGLKTHSNWPTYPQIYAKGDLIGGLDLLKEMKEEGSLKEQFGITATAEAQPSLEERLKKLINRNRVMLFMKGLPSAPRCGFSRQTVEILDSESVPYDTFDILQDEEVRQGLKSYSNWPTFPQLYVDGDLVGGLDIIQEMEEDGSLSELLKGAHGQ</sequence>